<keyword evidence="5 13" id="KW-1133">Transmembrane helix</keyword>
<organism evidence="15 16">
    <name type="scientific">Methermicoccus shengliensis</name>
    <dbReference type="NCBI Taxonomy" id="660064"/>
    <lineage>
        <taxon>Archaea</taxon>
        <taxon>Methanobacteriati</taxon>
        <taxon>Methanobacteriota</taxon>
        <taxon>Stenosarchaea group</taxon>
        <taxon>Methanomicrobia</taxon>
        <taxon>Methanosarcinales</taxon>
        <taxon>Methermicoccaceae</taxon>
        <taxon>Methermicoccus</taxon>
    </lineage>
</organism>
<feature type="transmembrane region" description="Helical" evidence="13">
    <location>
        <begin position="12"/>
        <end position="32"/>
    </location>
</feature>
<keyword evidence="6" id="KW-0406">Ion transport</keyword>
<feature type="transmembrane region" description="Helical" evidence="13">
    <location>
        <begin position="52"/>
        <end position="73"/>
    </location>
</feature>
<dbReference type="GO" id="GO:0009086">
    <property type="term" value="P:methionine biosynthetic process"/>
    <property type="evidence" value="ECO:0007669"/>
    <property type="project" value="UniProtKB-KW"/>
</dbReference>
<evidence type="ECO:0000256" key="12">
    <source>
        <dbReference type="PROSITE-ProRule" id="PRU00703"/>
    </source>
</evidence>
<evidence type="ECO:0000313" key="15">
    <source>
        <dbReference type="EMBL" id="HIH70343.1"/>
    </source>
</evidence>
<dbReference type="SUPFAM" id="SSF54631">
    <property type="entry name" value="CBS-domain pair"/>
    <property type="match status" value="1"/>
</dbReference>
<reference evidence="15" key="1">
    <citation type="journal article" date="2020" name="bioRxiv">
        <title>A rank-normalized archaeal taxonomy based on genome phylogeny resolves widespread incomplete and uneven classifications.</title>
        <authorList>
            <person name="Rinke C."/>
            <person name="Chuvochina M."/>
            <person name="Mussig A.J."/>
            <person name="Chaumeil P.-A."/>
            <person name="Waite D.W."/>
            <person name="Whitman W.B."/>
            <person name="Parks D.H."/>
            <person name="Hugenholtz P."/>
        </authorList>
    </citation>
    <scope>NUCLEOTIDE SEQUENCE</scope>
    <source>
        <strain evidence="15">UBA12518</strain>
    </source>
</reference>
<keyword evidence="11" id="KW-0407">Ion channel</keyword>
<evidence type="ECO:0000256" key="5">
    <source>
        <dbReference type="ARBA" id="ARBA00022989"/>
    </source>
</evidence>
<evidence type="ECO:0000256" key="8">
    <source>
        <dbReference type="ARBA" id="ARBA00023167"/>
    </source>
</evidence>
<sequence>MVGVLCGIAGVVFYALFHVGFTLLLSGIGGYSPPDLLAGEPFARPPGTFERLHIIWLLPAIGGLLGGLIARYVPEVAMAGTESYIRAFHTIRGSRLITIPAEMLGAVLTICSGGSAGREGPIVLIGSTIGYQTGRLFGKGDRMRRLLMVCGAAGGLSAIFRTPFGAALFASAVLYKKDIEVDAILPAFISSIISYSIFYGVYRAGPVFITPAYTFESPSELVLYSLLGAFVALVAILYATIYHSAIGVFDRLHIPQPIKPALGGLGVGLLAVLVERETGVGLSLLGMGYELVQYALFGTIPLLLLVVLLMGKMLATSLTLGSRGVGGVFAPTLEVGALSGGLFAGLLTLAFPSMDVHTGAFVLIGMAAMLSCATKAPLASIVMVTELTGNYFLLPGLMLASTVSLLMTTRWSIYEDQQVDRLHSPAHMYEMTMDVLERIRVEEAMTREVLTFAPHASIVDVLDAVHTTGHRGYPVVDETRGLVGIITYRDAERVPIEQRGGPVSSAMTTQLITAYPDETLADALRRLVANGISRLPVVSRDDPKRLVGILTERDIVVAHARVSATLRRGK</sequence>
<dbReference type="InterPro" id="IPR000644">
    <property type="entry name" value="CBS_dom"/>
</dbReference>
<evidence type="ECO:0000313" key="16">
    <source>
        <dbReference type="Proteomes" id="UP000600363"/>
    </source>
</evidence>
<feature type="domain" description="CBS" evidence="14">
    <location>
        <begin position="445"/>
        <end position="503"/>
    </location>
</feature>
<dbReference type="InterPro" id="IPR001807">
    <property type="entry name" value="ClC"/>
</dbReference>
<dbReference type="CDD" id="cd00400">
    <property type="entry name" value="Voltage_gated_ClC"/>
    <property type="match status" value="1"/>
</dbReference>
<evidence type="ECO:0000256" key="2">
    <source>
        <dbReference type="ARBA" id="ARBA00022448"/>
    </source>
</evidence>
<evidence type="ECO:0000259" key="14">
    <source>
        <dbReference type="PROSITE" id="PS51371"/>
    </source>
</evidence>
<evidence type="ECO:0000256" key="1">
    <source>
        <dbReference type="ARBA" id="ARBA00004141"/>
    </source>
</evidence>
<evidence type="ECO:0000256" key="13">
    <source>
        <dbReference type="SAM" id="Phobius"/>
    </source>
</evidence>
<dbReference type="SMART" id="SM00116">
    <property type="entry name" value="CBS"/>
    <property type="match status" value="2"/>
</dbReference>
<feature type="transmembrane region" description="Helical" evidence="13">
    <location>
        <begin position="294"/>
        <end position="315"/>
    </location>
</feature>
<feature type="transmembrane region" description="Helical" evidence="13">
    <location>
        <begin position="391"/>
        <end position="413"/>
    </location>
</feature>
<keyword evidence="3" id="KW-0028">Amino-acid biosynthesis</keyword>
<dbReference type="Gene3D" id="1.10.3080.10">
    <property type="entry name" value="Clc chloride channel"/>
    <property type="match status" value="1"/>
</dbReference>
<feature type="transmembrane region" description="Helical" evidence="13">
    <location>
        <begin position="257"/>
        <end position="274"/>
    </location>
</feature>
<dbReference type="AlphaFoldDB" id="A0A832RY26"/>
<evidence type="ECO:0000256" key="4">
    <source>
        <dbReference type="ARBA" id="ARBA00022692"/>
    </source>
</evidence>
<gene>
    <name evidence="15" type="ORF">HA299_07040</name>
</gene>
<dbReference type="PRINTS" id="PR00762">
    <property type="entry name" value="CLCHANNEL"/>
</dbReference>
<evidence type="ECO:0000256" key="9">
    <source>
        <dbReference type="ARBA" id="ARBA00023173"/>
    </source>
</evidence>
<dbReference type="RefSeq" id="WP_052353305.1">
    <property type="nucleotide sequence ID" value="NZ_DUIH01000022.1"/>
</dbReference>
<keyword evidence="12" id="KW-0129">CBS domain</keyword>
<evidence type="ECO:0000256" key="7">
    <source>
        <dbReference type="ARBA" id="ARBA00023136"/>
    </source>
</evidence>
<dbReference type="EMBL" id="DUIH01000022">
    <property type="protein sequence ID" value="HIH70343.1"/>
    <property type="molecule type" value="Genomic_DNA"/>
</dbReference>
<dbReference type="Proteomes" id="UP000600363">
    <property type="component" value="Unassembled WGS sequence"/>
</dbReference>
<accession>A0A832RY26</accession>
<proteinExistence type="predicted"/>
<feature type="transmembrane region" description="Helical" evidence="13">
    <location>
        <begin position="146"/>
        <end position="171"/>
    </location>
</feature>
<dbReference type="PROSITE" id="PS51371">
    <property type="entry name" value="CBS"/>
    <property type="match status" value="2"/>
</dbReference>
<evidence type="ECO:0000256" key="3">
    <source>
        <dbReference type="ARBA" id="ARBA00022605"/>
    </source>
</evidence>
<keyword evidence="4 13" id="KW-0812">Transmembrane</keyword>
<protein>
    <submittedName>
        <fullName evidence="15">Chloride channel protein</fullName>
    </submittedName>
</protein>
<dbReference type="PANTHER" id="PTHR43427:SF6">
    <property type="entry name" value="CHLORIDE CHANNEL PROTEIN CLC-E"/>
    <property type="match status" value="1"/>
</dbReference>
<keyword evidence="8" id="KW-0486">Methionine biosynthesis</keyword>
<feature type="transmembrane region" description="Helical" evidence="13">
    <location>
        <begin position="361"/>
        <end position="385"/>
    </location>
</feature>
<keyword evidence="2" id="KW-0813">Transport</keyword>
<dbReference type="Gene3D" id="3.10.580.10">
    <property type="entry name" value="CBS-domain"/>
    <property type="match status" value="1"/>
</dbReference>
<comment type="caution">
    <text evidence="15">The sequence shown here is derived from an EMBL/GenBank/DDBJ whole genome shotgun (WGS) entry which is preliminary data.</text>
</comment>
<keyword evidence="7 13" id="KW-0472">Membrane</keyword>
<name>A0A832RY26_9EURY</name>
<evidence type="ECO:0000256" key="6">
    <source>
        <dbReference type="ARBA" id="ARBA00023065"/>
    </source>
</evidence>
<keyword evidence="10" id="KW-0868">Chloride</keyword>
<evidence type="ECO:0000256" key="10">
    <source>
        <dbReference type="ARBA" id="ARBA00023214"/>
    </source>
</evidence>
<dbReference type="Pfam" id="PF00654">
    <property type="entry name" value="Voltage_CLC"/>
    <property type="match status" value="1"/>
</dbReference>
<dbReference type="GO" id="GO:0005254">
    <property type="term" value="F:chloride channel activity"/>
    <property type="evidence" value="ECO:0007669"/>
    <property type="project" value="UniProtKB-KW"/>
</dbReference>
<keyword evidence="9" id="KW-0869">Chloride channel</keyword>
<feature type="transmembrane region" description="Helical" evidence="13">
    <location>
        <begin position="183"/>
        <end position="202"/>
    </location>
</feature>
<feature type="transmembrane region" description="Helical" evidence="13">
    <location>
        <begin position="222"/>
        <end position="245"/>
    </location>
</feature>
<dbReference type="InterPro" id="IPR046342">
    <property type="entry name" value="CBS_dom_sf"/>
</dbReference>
<evidence type="ECO:0000256" key="11">
    <source>
        <dbReference type="ARBA" id="ARBA00023303"/>
    </source>
</evidence>
<comment type="subcellular location">
    <subcellularLocation>
        <location evidence="1">Membrane</location>
        <topology evidence="1">Multi-pass membrane protein</topology>
    </subcellularLocation>
</comment>
<dbReference type="SUPFAM" id="SSF81340">
    <property type="entry name" value="Clc chloride channel"/>
    <property type="match status" value="1"/>
</dbReference>
<dbReference type="Pfam" id="PF00571">
    <property type="entry name" value="CBS"/>
    <property type="match status" value="2"/>
</dbReference>
<feature type="domain" description="CBS" evidence="14">
    <location>
        <begin position="507"/>
        <end position="565"/>
    </location>
</feature>
<dbReference type="InterPro" id="IPR050368">
    <property type="entry name" value="ClC-type_chloride_channel"/>
</dbReference>
<dbReference type="PANTHER" id="PTHR43427">
    <property type="entry name" value="CHLORIDE CHANNEL PROTEIN CLC-E"/>
    <property type="match status" value="1"/>
</dbReference>
<dbReference type="InterPro" id="IPR014743">
    <property type="entry name" value="Cl-channel_core"/>
</dbReference>
<dbReference type="CDD" id="cd02205">
    <property type="entry name" value="CBS_pair_SF"/>
    <property type="match status" value="1"/>
</dbReference>
<feature type="transmembrane region" description="Helical" evidence="13">
    <location>
        <begin position="335"/>
        <end position="354"/>
    </location>
</feature>
<dbReference type="GO" id="GO:0034707">
    <property type="term" value="C:chloride channel complex"/>
    <property type="evidence" value="ECO:0007669"/>
    <property type="project" value="UniProtKB-KW"/>
</dbReference>